<dbReference type="SUPFAM" id="SSF89963">
    <property type="entry name" value="YajQ-like"/>
    <property type="match status" value="2"/>
</dbReference>
<dbReference type="Proteomes" id="UP000198629">
    <property type="component" value="Unassembled WGS sequence"/>
</dbReference>
<dbReference type="InterPro" id="IPR007551">
    <property type="entry name" value="YajQ/Smlt4090-like"/>
</dbReference>
<keyword evidence="5" id="KW-1185">Reference proteome</keyword>
<dbReference type="Pfam" id="PF04461">
    <property type="entry name" value="YajQ"/>
    <property type="match status" value="1"/>
</dbReference>
<dbReference type="InterPro" id="IPR035570">
    <property type="entry name" value="UPF0234_N"/>
</dbReference>
<dbReference type="GO" id="GO:0005829">
    <property type="term" value="C:cytosol"/>
    <property type="evidence" value="ECO:0007669"/>
    <property type="project" value="TreeGrafter"/>
</dbReference>
<comment type="similarity">
    <text evidence="2 3">Belongs to the YajQ family.</text>
</comment>
<accession>A0A1G8Z4Y9</accession>
<dbReference type="NCBIfam" id="NF003819">
    <property type="entry name" value="PRK05412.1"/>
    <property type="match status" value="1"/>
</dbReference>
<name>A0A1G8Z4Y9_9PROT</name>
<evidence type="ECO:0000313" key="5">
    <source>
        <dbReference type="Proteomes" id="UP000198629"/>
    </source>
</evidence>
<dbReference type="GO" id="GO:0000166">
    <property type="term" value="F:nucleotide binding"/>
    <property type="evidence" value="ECO:0007669"/>
    <property type="project" value="UniProtKB-UniRule"/>
</dbReference>
<dbReference type="InterPro" id="IPR035571">
    <property type="entry name" value="UPF0234-like_C"/>
</dbReference>
<reference evidence="5" key="1">
    <citation type="submission" date="2016-10" db="EMBL/GenBank/DDBJ databases">
        <authorList>
            <person name="Varghese N."/>
            <person name="Submissions S."/>
        </authorList>
    </citation>
    <scope>NUCLEOTIDE SEQUENCE [LARGE SCALE GENOMIC DNA]</scope>
    <source>
        <strain evidence="5">CBMB127</strain>
    </source>
</reference>
<dbReference type="Gene3D" id="3.30.70.860">
    <property type="match status" value="1"/>
</dbReference>
<dbReference type="OrthoDB" id="9801447at2"/>
<organism evidence="4 5">
    <name type="scientific">Methylophilus rhizosphaerae</name>
    <dbReference type="NCBI Taxonomy" id="492660"/>
    <lineage>
        <taxon>Bacteria</taxon>
        <taxon>Pseudomonadati</taxon>
        <taxon>Pseudomonadota</taxon>
        <taxon>Betaproteobacteria</taxon>
        <taxon>Nitrosomonadales</taxon>
        <taxon>Methylophilaceae</taxon>
        <taxon>Methylophilus</taxon>
    </lineage>
</organism>
<dbReference type="CDD" id="cd11740">
    <property type="entry name" value="YajQ_like"/>
    <property type="match status" value="1"/>
</dbReference>
<proteinExistence type="inferred from homology"/>
<sequence>MPSFDITSEVDMVNLKNSIDASIKQITNRYDFKGTSAKVEFNEKDKVITLFGDNDFQLDQVKDILLPAMEKKEPESSKRLEHKDVQKVSGNKVKQDLRVQDGIDSDLAKKITKLIKDSGMKVQASIQGDTVRVNGAKRDVLQEAIAFVKKSITDFPLKFGNFRD</sequence>
<dbReference type="RefSeq" id="WP_091468077.1">
    <property type="nucleotide sequence ID" value="NZ_FNFX01000001.1"/>
</dbReference>
<evidence type="ECO:0000256" key="1">
    <source>
        <dbReference type="ARBA" id="ARBA00022741"/>
    </source>
</evidence>
<evidence type="ECO:0000256" key="2">
    <source>
        <dbReference type="ARBA" id="ARBA00093450"/>
    </source>
</evidence>
<dbReference type="EMBL" id="FNFX01000001">
    <property type="protein sequence ID" value="SDK09684.1"/>
    <property type="molecule type" value="Genomic_DNA"/>
</dbReference>
<dbReference type="PANTHER" id="PTHR30476">
    <property type="entry name" value="UPF0234 PROTEIN YAJQ"/>
    <property type="match status" value="1"/>
</dbReference>
<keyword evidence="1 3" id="KW-0547">Nucleotide-binding</keyword>
<dbReference type="Gene3D" id="3.30.70.990">
    <property type="entry name" value="YajQ-like, domain 2"/>
    <property type="match status" value="1"/>
</dbReference>
<evidence type="ECO:0000313" key="4">
    <source>
        <dbReference type="EMBL" id="SDK09684.1"/>
    </source>
</evidence>
<dbReference type="STRING" id="492660.SAMN05192566_0072"/>
<comment type="function">
    <text evidence="3">Nucleotide-binding protein.</text>
</comment>
<dbReference type="AlphaFoldDB" id="A0A1G8Z4Y9"/>
<gene>
    <name evidence="4" type="ORF">SAMN05192566_0072</name>
</gene>
<evidence type="ECO:0000256" key="3">
    <source>
        <dbReference type="HAMAP-Rule" id="MF_00632"/>
    </source>
</evidence>
<dbReference type="InterPro" id="IPR036183">
    <property type="entry name" value="YajQ-like_sf"/>
</dbReference>
<protein>
    <recommendedName>
        <fullName evidence="3">Nucleotide-binding protein SAMN05192566_0072</fullName>
    </recommendedName>
</protein>
<dbReference type="PANTHER" id="PTHR30476:SF0">
    <property type="entry name" value="UPF0234 PROTEIN YAJQ"/>
    <property type="match status" value="1"/>
</dbReference>
<dbReference type="HAMAP" id="MF_00632">
    <property type="entry name" value="UPF0234"/>
    <property type="match status" value="1"/>
</dbReference>